<protein>
    <submittedName>
        <fullName evidence="5">XRE family transcriptional regulator</fullName>
    </submittedName>
</protein>
<evidence type="ECO:0000313" key="7">
    <source>
        <dbReference type="Proteomes" id="UP001206236"/>
    </source>
</evidence>
<keyword evidence="2" id="KW-0238">DNA-binding</keyword>
<dbReference type="EMBL" id="JANGCN010000017">
    <property type="protein sequence ID" value="MCQ5153355.1"/>
    <property type="molecule type" value="Genomic_DNA"/>
</dbReference>
<dbReference type="InterPro" id="IPR010982">
    <property type="entry name" value="Lambda_DNA-bd_dom_sf"/>
</dbReference>
<evidence type="ECO:0000256" key="2">
    <source>
        <dbReference type="ARBA" id="ARBA00023125"/>
    </source>
</evidence>
<dbReference type="CDD" id="cd06529">
    <property type="entry name" value="S24_LexA-like"/>
    <property type="match status" value="1"/>
</dbReference>
<evidence type="ECO:0000259" key="4">
    <source>
        <dbReference type="PROSITE" id="PS50943"/>
    </source>
</evidence>
<keyword evidence="3" id="KW-0804">Transcription</keyword>
<name>A0AAW5KIW6_9FIRM</name>
<dbReference type="InterPro" id="IPR039418">
    <property type="entry name" value="LexA-like"/>
</dbReference>
<evidence type="ECO:0000256" key="1">
    <source>
        <dbReference type="ARBA" id="ARBA00023015"/>
    </source>
</evidence>
<dbReference type="CDD" id="cd00093">
    <property type="entry name" value="HTH_XRE"/>
    <property type="match status" value="1"/>
</dbReference>
<dbReference type="InterPro" id="IPR036286">
    <property type="entry name" value="LexA/Signal_pep-like_sf"/>
</dbReference>
<reference evidence="5" key="1">
    <citation type="submission" date="2022-06" db="EMBL/GenBank/DDBJ databases">
        <title>Isolation of gut microbiota from human fecal samples.</title>
        <authorList>
            <person name="Pamer E.G."/>
            <person name="Barat B."/>
            <person name="Waligurski E."/>
            <person name="Medina S."/>
            <person name="Paddock L."/>
            <person name="Mostad J."/>
        </authorList>
    </citation>
    <scope>NUCLEOTIDE SEQUENCE</scope>
    <source>
        <strain evidence="5">DFI.5.57</strain>
    </source>
</reference>
<dbReference type="InterPro" id="IPR015927">
    <property type="entry name" value="Peptidase_S24_S26A/B/C"/>
</dbReference>
<organism evidence="5 7">
    <name type="scientific">Ruminococcus bicirculans</name>
    <name type="common">ex Wegman et al. 2014</name>
    <dbReference type="NCBI Taxonomy" id="1160721"/>
    <lineage>
        <taxon>Bacteria</taxon>
        <taxon>Bacillati</taxon>
        <taxon>Bacillota</taxon>
        <taxon>Clostridia</taxon>
        <taxon>Eubacteriales</taxon>
        <taxon>Oscillospiraceae</taxon>
        <taxon>Ruminococcus</taxon>
    </lineage>
</organism>
<dbReference type="Pfam" id="PF00717">
    <property type="entry name" value="Peptidase_S24"/>
    <property type="match status" value="1"/>
</dbReference>
<keyword evidence="1" id="KW-0805">Transcription regulation</keyword>
<dbReference type="SUPFAM" id="SSF47413">
    <property type="entry name" value="lambda repressor-like DNA-binding domains"/>
    <property type="match status" value="1"/>
</dbReference>
<gene>
    <name evidence="5" type="ORF">NE632_08520</name>
    <name evidence="6" type="ORF">PNW00_06245</name>
</gene>
<dbReference type="AlphaFoldDB" id="A0AAW5KIW6"/>
<dbReference type="Proteomes" id="UP001213042">
    <property type="component" value="Unassembled WGS sequence"/>
</dbReference>
<accession>A0AAW5KIW6</accession>
<proteinExistence type="predicted"/>
<reference evidence="6" key="2">
    <citation type="submission" date="2023-01" db="EMBL/GenBank/DDBJ databases">
        <title>Human gut microbiome strain richness.</title>
        <authorList>
            <person name="Chen-Liaw A."/>
        </authorList>
    </citation>
    <scope>NUCLEOTIDE SEQUENCE</scope>
    <source>
        <strain evidence="6">D43st1_D9_D43t1_170807</strain>
    </source>
</reference>
<dbReference type="SMART" id="SM00530">
    <property type="entry name" value="HTH_XRE"/>
    <property type="match status" value="1"/>
</dbReference>
<dbReference type="PROSITE" id="PS50943">
    <property type="entry name" value="HTH_CROC1"/>
    <property type="match status" value="1"/>
</dbReference>
<dbReference type="Proteomes" id="UP001206236">
    <property type="component" value="Unassembled WGS sequence"/>
</dbReference>
<dbReference type="GO" id="GO:0003677">
    <property type="term" value="F:DNA binding"/>
    <property type="evidence" value="ECO:0007669"/>
    <property type="project" value="UniProtKB-KW"/>
</dbReference>
<evidence type="ECO:0000313" key="5">
    <source>
        <dbReference type="EMBL" id="MCQ5153355.1"/>
    </source>
</evidence>
<sequence length="221" mass="24616">MNTVEIGNRIKTAREEKGLTQEELGIRLGLNKSTIQRYEAGKILRIKLPVLESIAIELSVNPEYLALKTDDPSPKHSSHIIDSNATILPQDNVHIVPIYESVSAGFGAYADDCVVGYMPLYIVNEEEAKNTMCIVVSGDSMYPKIENGDKIQVLRQDWAEDGQVVVALIDGENGVVKKIKYSDDKITLVSFNPEYQPREFVGAERDRIRILGIVKTVIKSL</sequence>
<feature type="domain" description="HTH cro/C1-type" evidence="4">
    <location>
        <begin position="10"/>
        <end position="65"/>
    </location>
</feature>
<dbReference type="PANTHER" id="PTHR40661">
    <property type="match status" value="1"/>
</dbReference>
<dbReference type="InterPro" id="IPR001387">
    <property type="entry name" value="Cro/C1-type_HTH"/>
</dbReference>
<evidence type="ECO:0000256" key="3">
    <source>
        <dbReference type="ARBA" id="ARBA00023163"/>
    </source>
</evidence>
<dbReference type="SUPFAM" id="SSF51306">
    <property type="entry name" value="LexA/Signal peptidase"/>
    <property type="match status" value="1"/>
</dbReference>
<dbReference type="Gene3D" id="1.10.260.40">
    <property type="entry name" value="lambda repressor-like DNA-binding domains"/>
    <property type="match status" value="1"/>
</dbReference>
<dbReference type="EMBL" id="JAQMLU010000008">
    <property type="protein sequence ID" value="MDB8750046.1"/>
    <property type="molecule type" value="Genomic_DNA"/>
</dbReference>
<dbReference type="PANTHER" id="PTHR40661:SF1">
    <property type="entry name" value="HTH CRO_C1-TYPE DOMAIN-CONTAINING PROTEIN"/>
    <property type="match status" value="1"/>
</dbReference>
<evidence type="ECO:0000313" key="6">
    <source>
        <dbReference type="EMBL" id="MDB8750046.1"/>
    </source>
</evidence>
<dbReference type="Pfam" id="PF13560">
    <property type="entry name" value="HTH_31"/>
    <property type="match status" value="1"/>
</dbReference>
<dbReference type="RefSeq" id="WP_195220950.1">
    <property type="nucleotide sequence ID" value="NZ_DAWBXX010000195.1"/>
</dbReference>
<dbReference type="Gene3D" id="2.10.109.10">
    <property type="entry name" value="Umud Fragment, subunit A"/>
    <property type="match status" value="1"/>
</dbReference>
<comment type="caution">
    <text evidence="5">The sequence shown here is derived from an EMBL/GenBank/DDBJ whole genome shotgun (WGS) entry which is preliminary data.</text>
</comment>